<reference evidence="2" key="1">
    <citation type="submission" date="2020-12" db="EMBL/GenBank/DDBJ databases">
        <title>Enhanced detection system for hospital associated transmission using whole genome sequencing surveillance.</title>
        <authorList>
            <person name="Harrison L.H."/>
            <person name="Van Tyne D."/>
            <person name="Marsh J.W."/>
            <person name="Griffith M.P."/>
            <person name="Snyder D.J."/>
            <person name="Cooper V.S."/>
            <person name="Mustapha M."/>
        </authorList>
    </citation>
    <scope>NUCLEOTIDE SEQUENCE</scope>
    <source>
        <strain evidence="2">PSB00042</strain>
    </source>
</reference>
<proteinExistence type="predicted"/>
<dbReference type="AlphaFoldDB" id="A0A8I1EB63"/>
<evidence type="ECO:0000313" key="2">
    <source>
        <dbReference type="EMBL" id="MBI6882777.1"/>
    </source>
</evidence>
<dbReference type="EMBL" id="JAEHTE010000001">
    <property type="protein sequence ID" value="MBI6882777.1"/>
    <property type="molecule type" value="Genomic_DNA"/>
</dbReference>
<evidence type="ECO:0000256" key="1">
    <source>
        <dbReference type="SAM" id="Phobius"/>
    </source>
</evidence>
<feature type="transmembrane region" description="Helical" evidence="1">
    <location>
        <begin position="12"/>
        <end position="29"/>
    </location>
</feature>
<name>A0A8I1EB63_PSEPU</name>
<feature type="transmembrane region" description="Helical" evidence="1">
    <location>
        <begin position="41"/>
        <end position="59"/>
    </location>
</feature>
<gene>
    <name evidence="2" type="ORF">JEU22_02530</name>
</gene>
<keyword evidence="1" id="KW-0812">Transmembrane</keyword>
<evidence type="ECO:0000313" key="3">
    <source>
        <dbReference type="Proteomes" id="UP000637061"/>
    </source>
</evidence>
<sequence>MPGKILTLKGVCKTTEIIVVLAGLSWLMYPVPYSWEELGEMYPGLQYGAVTPALIYLAMTMRVKWKARKAEKESAASRPAK</sequence>
<keyword evidence="1" id="KW-1133">Transmembrane helix</keyword>
<keyword evidence="1" id="KW-0472">Membrane</keyword>
<comment type="caution">
    <text evidence="2">The sequence shown here is derived from an EMBL/GenBank/DDBJ whole genome shotgun (WGS) entry which is preliminary data.</text>
</comment>
<dbReference type="RefSeq" id="WP_198746384.1">
    <property type="nucleotide sequence ID" value="NZ_JAEHTE010000001.1"/>
</dbReference>
<dbReference type="Proteomes" id="UP000637061">
    <property type="component" value="Unassembled WGS sequence"/>
</dbReference>
<protein>
    <submittedName>
        <fullName evidence="2">Uncharacterized protein</fullName>
    </submittedName>
</protein>
<accession>A0A8I1EB63</accession>
<organism evidence="2 3">
    <name type="scientific">Pseudomonas putida</name>
    <name type="common">Arthrobacter siderocapsulatus</name>
    <dbReference type="NCBI Taxonomy" id="303"/>
    <lineage>
        <taxon>Bacteria</taxon>
        <taxon>Pseudomonadati</taxon>
        <taxon>Pseudomonadota</taxon>
        <taxon>Gammaproteobacteria</taxon>
        <taxon>Pseudomonadales</taxon>
        <taxon>Pseudomonadaceae</taxon>
        <taxon>Pseudomonas</taxon>
    </lineage>
</organism>